<dbReference type="RefSeq" id="WP_268294771.1">
    <property type="nucleotide sequence ID" value="NZ_JALAJL010000117.1"/>
</dbReference>
<sequence length="550" mass="60555">MKQVKIAEWNFDNESQTASGGIESNLHQNVSLVGANLAGYVLGFGSGSRALNSNGWNTSEESYWLIQFTTTGYESLTLSSRQYGSNTGPRDFKVQFSLNGTTWTDVANTAITVGYNWGSGYLHETVLPEETNHQQLVYIRWLKTSDTSIGGDSSLGTTGSNRIDDIVVYGFPCKCEDVQDKVADKVNELHEAEEEPSESIIDDHEKDQGKKNPPETDEHASSDQEEAQQKPTAAPETEHSPVPEDIQAGSDVDGQTQQPETSSPVPNDQTDGNEEAQTEIGFGEHTTEADYSHLPSKQGNDTKKNQIQPDSDEHIANNDSKPSTADEQAADTKENQPDFGENSTGVKTNSPLGNEQPTGIGENQAKFNADKHLTGNGLKPPATDERMAHPEKTQGGDRTRNKLYSPREYKTTVPDTSLSMDKKPAVYRETASPASGETLRRKTNEILSKDLNLAEQHSGTSLSVKTPAVINDPNILKEKQAEEKQNNTPTKTDSPLDLEPQKENIIKKRSKMKNEITFLNAPFLFGFICLIGGSALLFFWRRKKMLKNES</sequence>
<name>A0AA90ESM3_9BACI</name>
<feature type="compositionally biased region" description="Basic and acidic residues" evidence="1">
    <location>
        <begin position="382"/>
        <end position="410"/>
    </location>
</feature>
<feature type="compositionally biased region" description="Basic and acidic residues" evidence="1">
    <location>
        <begin position="201"/>
        <end position="222"/>
    </location>
</feature>
<keyword evidence="2" id="KW-0472">Membrane</keyword>
<feature type="compositionally biased region" description="Polar residues" evidence="1">
    <location>
        <begin position="341"/>
        <end position="357"/>
    </location>
</feature>
<organism evidence="3 4">
    <name type="scientific">Bacillus haynesii</name>
    <dbReference type="NCBI Taxonomy" id="1925021"/>
    <lineage>
        <taxon>Bacteria</taxon>
        <taxon>Bacillati</taxon>
        <taxon>Bacillota</taxon>
        <taxon>Bacilli</taxon>
        <taxon>Bacillales</taxon>
        <taxon>Bacillaceae</taxon>
        <taxon>Bacillus</taxon>
    </lineage>
</organism>
<accession>A0AA90ESM3</accession>
<reference evidence="3" key="1">
    <citation type="submission" date="2022-02" db="EMBL/GenBank/DDBJ databases">
        <title>Crop Bioprotection Bacillus Genome Sequencing.</title>
        <authorList>
            <person name="Dunlap C."/>
        </authorList>
    </citation>
    <scope>NUCLEOTIDE SEQUENCE</scope>
    <source>
        <strain evidence="3">T20C14</strain>
    </source>
</reference>
<feature type="compositionally biased region" description="Polar residues" evidence="1">
    <location>
        <begin position="295"/>
        <end position="309"/>
    </location>
</feature>
<keyword evidence="2" id="KW-0812">Transmembrane</keyword>
<feature type="compositionally biased region" description="Polar residues" evidence="1">
    <location>
        <begin position="253"/>
        <end position="270"/>
    </location>
</feature>
<evidence type="ECO:0000256" key="2">
    <source>
        <dbReference type="SAM" id="Phobius"/>
    </source>
</evidence>
<proteinExistence type="predicted"/>
<protein>
    <submittedName>
        <fullName evidence="3">Uncharacterized protein</fullName>
    </submittedName>
</protein>
<feature type="compositionally biased region" description="Polar residues" evidence="1">
    <location>
        <begin position="317"/>
        <end position="326"/>
    </location>
</feature>
<evidence type="ECO:0000313" key="3">
    <source>
        <dbReference type="EMBL" id="MCY9280781.1"/>
    </source>
</evidence>
<feature type="region of interest" description="Disordered" evidence="1">
    <location>
        <begin position="189"/>
        <end position="441"/>
    </location>
</feature>
<gene>
    <name evidence="3" type="ORF">MOE73_11965</name>
</gene>
<evidence type="ECO:0000256" key="1">
    <source>
        <dbReference type="SAM" id="MobiDB-lite"/>
    </source>
</evidence>
<keyword evidence="2" id="KW-1133">Transmembrane helix</keyword>
<feature type="region of interest" description="Disordered" evidence="1">
    <location>
        <begin position="477"/>
        <end position="501"/>
    </location>
</feature>
<dbReference type="Proteomes" id="UP001066455">
    <property type="component" value="Unassembled WGS sequence"/>
</dbReference>
<dbReference type="EMBL" id="JALAXI010000010">
    <property type="protein sequence ID" value="MCY9280781.1"/>
    <property type="molecule type" value="Genomic_DNA"/>
</dbReference>
<comment type="caution">
    <text evidence="3">The sequence shown here is derived from an EMBL/GenBank/DDBJ whole genome shotgun (WGS) entry which is preliminary data.</text>
</comment>
<feature type="transmembrane region" description="Helical" evidence="2">
    <location>
        <begin position="518"/>
        <end position="540"/>
    </location>
</feature>
<dbReference type="AlphaFoldDB" id="A0AA90ESM3"/>
<evidence type="ECO:0000313" key="4">
    <source>
        <dbReference type="Proteomes" id="UP001066455"/>
    </source>
</evidence>